<proteinExistence type="inferred from homology"/>
<dbReference type="GO" id="GO:0071555">
    <property type="term" value="P:cell wall organization"/>
    <property type="evidence" value="ECO:0007669"/>
    <property type="project" value="UniProtKB-KW"/>
</dbReference>
<evidence type="ECO:0000256" key="4">
    <source>
        <dbReference type="ARBA" id="ARBA00022512"/>
    </source>
</evidence>
<name>A0A8X8YTV2_SALSN</name>
<dbReference type="Pfam" id="PF03283">
    <property type="entry name" value="PAE"/>
    <property type="match status" value="1"/>
</dbReference>
<evidence type="ECO:0000256" key="2">
    <source>
        <dbReference type="ARBA" id="ARBA00004191"/>
    </source>
</evidence>
<evidence type="ECO:0000313" key="7">
    <source>
        <dbReference type="EMBL" id="KAG6435528.1"/>
    </source>
</evidence>
<dbReference type="EC" id="3.1.1.-" evidence="6"/>
<dbReference type="EMBL" id="PNBA02000001">
    <property type="protein sequence ID" value="KAG6435528.1"/>
    <property type="molecule type" value="Genomic_DNA"/>
</dbReference>
<reference evidence="7" key="2">
    <citation type="submission" date="2020-08" db="EMBL/GenBank/DDBJ databases">
        <title>Plant Genome Project.</title>
        <authorList>
            <person name="Zhang R.-G."/>
        </authorList>
    </citation>
    <scope>NUCLEOTIDE SEQUENCE</scope>
    <source>
        <strain evidence="7">Huo1</strain>
        <tissue evidence="7">Leaf</tissue>
    </source>
</reference>
<keyword evidence="4 6" id="KW-0134">Cell wall</keyword>
<comment type="function">
    <text evidence="1 6">Hydrolyzes acetyl esters in homogalacturonan regions of pectin. In type I primary cell wall, galacturonic acid residues of pectin can be acetylated at the O-2 and O-3 positions. Decreasing the degree of acetylation of pectin gels in vitro alters their physical properties.</text>
</comment>
<keyword evidence="6" id="KW-0964">Secreted</keyword>
<evidence type="ECO:0000256" key="1">
    <source>
        <dbReference type="ARBA" id="ARBA00003534"/>
    </source>
</evidence>
<evidence type="ECO:0000256" key="3">
    <source>
        <dbReference type="ARBA" id="ARBA00005784"/>
    </source>
</evidence>
<comment type="subcellular location">
    <subcellularLocation>
        <location evidence="2 6">Secreted</location>
        <location evidence="2 6">Cell wall</location>
    </subcellularLocation>
</comment>
<dbReference type="AlphaFoldDB" id="A0A8X8YTV2"/>
<evidence type="ECO:0000256" key="5">
    <source>
        <dbReference type="ARBA" id="ARBA00023316"/>
    </source>
</evidence>
<protein>
    <recommendedName>
        <fullName evidence="6">Pectin acetylesterase</fullName>
        <ecNumber evidence="6">3.1.1.-</ecNumber>
    </recommendedName>
</protein>
<keyword evidence="5 6" id="KW-0961">Cell wall biogenesis/degradation</keyword>
<dbReference type="GO" id="GO:0016787">
    <property type="term" value="F:hydrolase activity"/>
    <property type="evidence" value="ECO:0007669"/>
    <property type="project" value="UniProtKB-KW"/>
</dbReference>
<evidence type="ECO:0000256" key="6">
    <source>
        <dbReference type="RuleBase" id="RU363114"/>
    </source>
</evidence>
<sequence length="270" mass="30675">MSEKASSLVWYQNMYGLANTLPTSCTSKFSPTLVKIAPHIQTPMFLIESAFDQYQLSSNVYPTNAKPPRWVNCTLDLQTFCNWTEIEIMRGEAILCIVAIDMATWKTHRVRHALRWLATYLLTKRYHKQWAIGTMIGADFRKWIWSTICPGTALLLSTKLLSGKNVARESHAESAVINEASNQPINWPNVTVDLKECYKVWGDDCKSRLHDAICNGRDDHRNICCYAIVTETLSGDCYYSIADDLRKNYPCNTPALALSLAYDNWLSCVS</sequence>
<keyword evidence="6" id="KW-0378">Hydrolase</keyword>
<reference evidence="7" key="1">
    <citation type="submission" date="2018-01" db="EMBL/GenBank/DDBJ databases">
        <authorList>
            <person name="Mao J.F."/>
        </authorList>
    </citation>
    <scope>NUCLEOTIDE SEQUENCE</scope>
    <source>
        <strain evidence="7">Huo1</strain>
        <tissue evidence="7">Leaf</tissue>
    </source>
</reference>
<comment type="similarity">
    <text evidence="3 6">Belongs to the pectinacetylesterase family.</text>
</comment>
<gene>
    <name evidence="7" type="ORF">SASPL_100402</name>
</gene>
<comment type="caution">
    <text evidence="7">The sequence shown here is derived from an EMBL/GenBank/DDBJ whole genome shotgun (WGS) entry which is preliminary data.</text>
</comment>
<evidence type="ECO:0000313" key="8">
    <source>
        <dbReference type="Proteomes" id="UP000298416"/>
    </source>
</evidence>
<keyword evidence="8" id="KW-1185">Reference proteome</keyword>
<dbReference type="InterPro" id="IPR004963">
    <property type="entry name" value="PAE/NOTUM"/>
</dbReference>
<dbReference type="Proteomes" id="UP000298416">
    <property type="component" value="Unassembled WGS sequence"/>
</dbReference>
<organism evidence="7">
    <name type="scientific">Salvia splendens</name>
    <name type="common">Scarlet sage</name>
    <dbReference type="NCBI Taxonomy" id="180675"/>
    <lineage>
        <taxon>Eukaryota</taxon>
        <taxon>Viridiplantae</taxon>
        <taxon>Streptophyta</taxon>
        <taxon>Embryophyta</taxon>
        <taxon>Tracheophyta</taxon>
        <taxon>Spermatophyta</taxon>
        <taxon>Magnoliopsida</taxon>
        <taxon>eudicotyledons</taxon>
        <taxon>Gunneridae</taxon>
        <taxon>Pentapetalae</taxon>
        <taxon>asterids</taxon>
        <taxon>lamiids</taxon>
        <taxon>Lamiales</taxon>
        <taxon>Lamiaceae</taxon>
        <taxon>Nepetoideae</taxon>
        <taxon>Mentheae</taxon>
        <taxon>Salviinae</taxon>
        <taxon>Salvia</taxon>
        <taxon>Salvia subgen. Calosphace</taxon>
        <taxon>core Calosphace</taxon>
    </lineage>
</organism>
<accession>A0A8X8YTV2</accession>